<dbReference type="EMBL" id="UETB01000003">
    <property type="protein sequence ID" value="SSA40031.1"/>
    <property type="molecule type" value="Genomic_DNA"/>
</dbReference>
<proteinExistence type="predicted"/>
<keyword evidence="2" id="KW-1185">Reference proteome</keyword>
<dbReference type="AlphaFoldDB" id="A0A2Y9A6H2"/>
<dbReference type="InterPro" id="IPR004378">
    <property type="entry name" value="F420H2_quin_Rdtase"/>
</dbReference>
<dbReference type="GO" id="GO:0016491">
    <property type="term" value="F:oxidoreductase activity"/>
    <property type="evidence" value="ECO:0007669"/>
    <property type="project" value="InterPro"/>
</dbReference>
<sequence length="120" mass="13313">MVEHRGRTSGRVRQVVLETVARQGPAHVVVSGYGWSAQWLRNVHADPRVRLWSGWGRGRAARAEILPPEEARAVIARYRREHPAAAKALGRALRLAPLRSGTPLPPDVSARLPVVRITPR</sequence>
<dbReference type="Pfam" id="PF04075">
    <property type="entry name" value="F420H2_quin_red"/>
    <property type="match status" value="1"/>
</dbReference>
<dbReference type="InterPro" id="IPR012349">
    <property type="entry name" value="Split_barrel_FMN-bd"/>
</dbReference>
<dbReference type="Gene3D" id="2.30.110.10">
    <property type="entry name" value="Electron Transport, Fmn-binding Protein, Chain A"/>
    <property type="match status" value="1"/>
</dbReference>
<dbReference type="Proteomes" id="UP000250222">
    <property type="component" value="Unassembled WGS sequence"/>
</dbReference>
<protein>
    <submittedName>
        <fullName evidence="1">Deazaflavin-dependent oxidoreductase, nitroreductase family</fullName>
    </submittedName>
</protein>
<evidence type="ECO:0000313" key="2">
    <source>
        <dbReference type="Proteomes" id="UP000250222"/>
    </source>
</evidence>
<reference evidence="1 2" key="1">
    <citation type="submission" date="2016-10" db="EMBL/GenBank/DDBJ databases">
        <authorList>
            <person name="Cai Z."/>
        </authorList>
    </citation>
    <scope>NUCLEOTIDE SEQUENCE [LARGE SCALE GENOMIC DNA]</scope>
    <source>
        <strain evidence="1 2">CGMCC 1.10826</strain>
    </source>
</reference>
<accession>A0A2Y9A6H2</accession>
<dbReference type="NCBIfam" id="TIGR00026">
    <property type="entry name" value="hi_GC_TIGR00026"/>
    <property type="match status" value="1"/>
</dbReference>
<organism evidence="1 2">
    <name type="scientific">Georgenia satyanarayanai</name>
    <dbReference type="NCBI Taxonomy" id="860221"/>
    <lineage>
        <taxon>Bacteria</taxon>
        <taxon>Bacillati</taxon>
        <taxon>Actinomycetota</taxon>
        <taxon>Actinomycetes</taxon>
        <taxon>Micrococcales</taxon>
        <taxon>Bogoriellaceae</taxon>
        <taxon>Georgenia</taxon>
    </lineage>
</organism>
<evidence type="ECO:0000313" key="1">
    <source>
        <dbReference type="EMBL" id="SSA40031.1"/>
    </source>
</evidence>
<gene>
    <name evidence="1" type="ORF">SAMN05216184_103215</name>
</gene>
<name>A0A2Y9A6H2_9MICO</name>
<dbReference type="SUPFAM" id="SSF50475">
    <property type="entry name" value="FMN-binding split barrel"/>
    <property type="match status" value="1"/>
</dbReference>